<evidence type="ECO:0000313" key="1">
    <source>
        <dbReference type="EMBL" id="RFT62636.1"/>
    </source>
</evidence>
<comment type="caution">
    <text evidence="1">The sequence shown here is derived from an EMBL/GenBank/DDBJ whole genome shotgun (WGS) entry which is preliminary data.</text>
</comment>
<evidence type="ECO:0000313" key="2">
    <source>
        <dbReference type="Proteomes" id="UP000264294"/>
    </source>
</evidence>
<organism evidence="1 2">
    <name type="scientific">Bacillus clarus</name>
    <dbReference type="NCBI Taxonomy" id="2338372"/>
    <lineage>
        <taxon>Bacteria</taxon>
        <taxon>Bacillati</taxon>
        <taxon>Bacillota</taxon>
        <taxon>Bacilli</taxon>
        <taxon>Bacillales</taxon>
        <taxon>Bacillaceae</taxon>
        <taxon>Bacillus</taxon>
        <taxon>Bacillus cereus group</taxon>
    </lineage>
</organism>
<gene>
    <name evidence="1" type="ORF">D0U04_27630</name>
</gene>
<dbReference type="EMBL" id="QVOD01000065">
    <property type="protein sequence ID" value="RFT62636.1"/>
    <property type="molecule type" value="Genomic_DNA"/>
</dbReference>
<accession>A0ABX9KP33</accession>
<keyword evidence="2" id="KW-1185">Reference proteome</keyword>
<sequence length="72" mass="7894">MRKAVSGRGTLIAGKRVVSKVDNLRFYDSPSWRDKDVAGTLDSGLGFTIDAKVTVTVHDSPQYKVHNSKSKT</sequence>
<name>A0ABX9KP33_9BACI</name>
<proteinExistence type="predicted"/>
<dbReference type="Proteomes" id="UP000264294">
    <property type="component" value="Unassembled WGS sequence"/>
</dbReference>
<protein>
    <submittedName>
        <fullName evidence="1">N-acetylmuramoyl-L-alanine amidase</fullName>
    </submittedName>
</protein>
<reference evidence="1 2" key="1">
    <citation type="submission" date="2018-08" db="EMBL/GenBank/DDBJ databases">
        <title>Bacillus clarus sp. nov. strain PS00077A.</title>
        <authorList>
            <person name="Mendez Acevedo M."/>
            <person name="Carroll L."/>
            <person name="Mukherjee M."/>
            <person name="Wiedmann M."/>
            <person name="Kovac J."/>
        </authorList>
    </citation>
    <scope>NUCLEOTIDE SEQUENCE [LARGE SCALE GENOMIC DNA]</scope>
    <source>
        <strain evidence="1 2">PS00077A</strain>
    </source>
</reference>